<feature type="transmembrane region" description="Helical" evidence="6">
    <location>
        <begin position="435"/>
        <end position="457"/>
    </location>
</feature>
<dbReference type="InterPro" id="IPR036259">
    <property type="entry name" value="MFS_trans_sf"/>
</dbReference>
<dbReference type="PANTHER" id="PTHR23502:SF158">
    <property type="entry name" value="MULTIDRUG TRANSPORTER, PUTATIVE (AFU_ORTHOLOGUE AFUA_3G01890)-RELATED"/>
    <property type="match status" value="1"/>
</dbReference>
<evidence type="ECO:0000256" key="5">
    <source>
        <dbReference type="SAM" id="MobiDB-lite"/>
    </source>
</evidence>
<dbReference type="InterPro" id="IPR011701">
    <property type="entry name" value="MFS"/>
</dbReference>
<dbReference type="Gene3D" id="1.20.1250.20">
    <property type="entry name" value="MFS general substrate transporter like domains"/>
    <property type="match status" value="1"/>
</dbReference>
<feature type="transmembrane region" description="Helical" evidence="6">
    <location>
        <begin position="135"/>
        <end position="157"/>
    </location>
</feature>
<keyword evidence="9" id="KW-1185">Reference proteome</keyword>
<feature type="transmembrane region" description="Helical" evidence="6">
    <location>
        <begin position="401"/>
        <end position="428"/>
    </location>
</feature>
<evidence type="ECO:0000313" key="9">
    <source>
        <dbReference type="Proteomes" id="UP000256328"/>
    </source>
</evidence>
<evidence type="ECO:0000259" key="7">
    <source>
        <dbReference type="PROSITE" id="PS50850"/>
    </source>
</evidence>
<name>A0A3D8Q567_9HELO</name>
<organism evidence="8 9">
    <name type="scientific">Coleophoma crateriformis</name>
    <dbReference type="NCBI Taxonomy" id="565419"/>
    <lineage>
        <taxon>Eukaryota</taxon>
        <taxon>Fungi</taxon>
        <taxon>Dikarya</taxon>
        <taxon>Ascomycota</taxon>
        <taxon>Pezizomycotina</taxon>
        <taxon>Leotiomycetes</taxon>
        <taxon>Helotiales</taxon>
        <taxon>Dermateaceae</taxon>
        <taxon>Coleophoma</taxon>
    </lineage>
</organism>
<feature type="transmembrane region" description="Helical" evidence="6">
    <location>
        <begin position="223"/>
        <end position="247"/>
    </location>
</feature>
<dbReference type="GO" id="GO:0005886">
    <property type="term" value="C:plasma membrane"/>
    <property type="evidence" value="ECO:0007669"/>
    <property type="project" value="TreeGrafter"/>
</dbReference>
<keyword evidence="2 6" id="KW-0812">Transmembrane</keyword>
<feature type="region of interest" description="Disordered" evidence="5">
    <location>
        <begin position="1"/>
        <end position="35"/>
    </location>
</feature>
<feature type="compositionally biased region" description="Polar residues" evidence="5">
    <location>
        <begin position="16"/>
        <end position="27"/>
    </location>
</feature>
<feature type="transmembrane region" description="Helical" evidence="6">
    <location>
        <begin position="300"/>
        <end position="326"/>
    </location>
</feature>
<dbReference type="OrthoDB" id="446368at2759"/>
<reference evidence="8 9" key="1">
    <citation type="journal article" date="2018" name="IMA Fungus">
        <title>IMA Genome-F 9: Draft genome sequence of Annulohypoxylon stygium, Aspergillus mulundensis, Berkeleyomyces basicola (syn. Thielaviopsis basicola), Ceratocystis smalleyi, two Cercospora beticola strains, Coleophoma cylindrospora, Fusarium fracticaudum, Phialophora cf. hyalina, and Morchella septimelata.</title>
        <authorList>
            <person name="Wingfield B.D."/>
            <person name="Bills G.F."/>
            <person name="Dong Y."/>
            <person name="Huang W."/>
            <person name="Nel W.J."/>
            <person name="Swalarsk-Parry B.S."/>
            <person name="Vaghefi N."/>
            <person name="Wilken P.M."/>
            <person name="An Z."/>
            <person name="de Beer Z.W."/>
            <person name="De Vos L."/>
            <person name="Chen L."/>
            <person name="Duong T.A."/>
            <person name="Gao Y."/>
            <person name="Hammerbacher A."/>
            <person name="Kikkert J.R."/>
            <person name="Li Y."/>
            <person name="Li H."/>
            <person name="Li K."/>
            <person name="Li Q."/>
            <person name="Liu X."/>
            <person name="Ma X."/>
            <person name="Naidoo K."/>
            <person name="Pethybridge S.J."/>
            <person name="Sun J."/>
            <person name="Steenkamp E.T."/>
            <person name="van der Nest M.A."/>
            <person name="van Wyk S."/>
            <person name="Wingfield M.J."/>
            <person name="Xiong C."/>
            <person name="Yue Q."/>
            <person name="Zhang X."/>
        </authorList>
    </citation>
    <scope>NUCLEOTIDE SEQUENCE [LARGE SCALE GENOMIC DNA]</scope>
    <source>
        <strain evidence="8 9">BP5796</strain>
    </source>
</reference>
<evidence type="ECO:0000256" key="1">
    <source>
        <dbReference type="ARBA" id="ARBA00004141"/>
    </source>
</evidence>
<feature type="domain" description="Major facilitator superfamily (MFS) profile" evidence="7">
    <location>
        <begin position="69"/>
        <end position="493"/>
    </location>
</feature>
<feature type="transmembrane region" description="Helical" evidence="6">
    <location>
        <begin position="67"/>
        <end position="88"/>
    </location>
</feature>
<dbReference type="GO" id="GO:0022857">
    <property type="term" value="F:transmembrane transporter activity"/>
    <property type="evidence" value="ECO:0007669"/>
    <property type="project" value="InterPro"/>
</dbReference>
<feature type="transmembrane region" description="Helical" evidence="6">
    <location>
        <begin position="378"/>
        <end position="395"/>
    </location>
</feature>
<dbReference type="SUPFAM" id="SSF103473">
    <property type="entry name" value="MFS general substrate transporter"/>
    <property type="match status" value="1"/>
</dbReference>
<evidence type="ECO:0000256" key="3">
    <source>
        <dbReference type="ARBA" id="ARBA00022989"/>
    </source>
</evidence>
<protein>
    <recommendedName>
        <fullName evidence="7">Major facilitator superfamily (MFS) profile domain-containing protein</fullName>
    </recommendedName>
</protein>
<proteinExistence type="predicted"/>
<dbReference type="FunFam" id="1.20.1250.20:FF:000011">
    <property type="entry name" value="MFS multidrug transporter, putative"/>
    <property type="match status" value="1"/>
</dbReference>
<evidence type="ECO:0000256" key="6">
    <source>
        <dbReference type="SAM" id="Phobius"/>
    </source>
</evidence>
<evidence type="ECO:0000256" key="4">
    <source>
        <dbReference type="ARBA" id="ARBA00023136"/>
    </source>
</evidence>
<dbReference type="PROSITE" id="PS50850">
    <property type="entry name" value="MFS"/>
    <property type="match status" value="1"/>
</dbReference>
<comment type="subcellular location">
    <subcellularLocation>
        <location evidence="1">Membrane</location>
        <topology evidence="1">Multi-pass membrane protein</topology>
    </subcellularLocation>
</comment>
<keyword evidence="3 6" id="KW-1133">Transmembrane helix</keyword>
<dbReference type="InterPro" id="IPR020846">
    <property type="entry name" value="MFS_dom"/>
</dbReference>
<feature type="transmembrane region" description="Helical" evidence="6">
    <location>
        <begin position="469"/>
        <end position="488"/>
    </location>
</feature>
<accession>A0A3D8Q567</accession>
<evidence type="ECO:0000256" key="2">
    <source>
        <dbReference type="ARBA" id="ARBA00022692"/>
    </source>
</evidence>
<feature type="transmembrane region" description="Helical" evidence="6">
    <location>
        <begin position="192"/>
        <end position="217"/>
    </location>
</feature>
<dbReference type="AlphaFoldDB" id="A0A3D8Q567"/>
<dbReference type="Proteomes" id="UP000256328">
    <property type="component" value="Unassembled WGS sequence"/>
</dbReference>
<dbReference type="CDD" id="cd17323">
    <property type="entry name" value="MFS_Tpo1_MDR_like"/>
    <property type="match status" value="1"/>
</dbReference>
<keyword evidence="4 6" id="KW-0472">Membrane</keyword>
<feature type="transmembrane region" description="Helical" evidence="6">
    <location>
        <begin position="163"/>
        <end position="185"/>
    </location>
</feature>
<dbReference type="PANTHER" id="PTHR23502">
    <property type="entry name" value="MAJOR FACILITATOR SUPERFAMILY"/>
    <property type="match status" value="1"/>
</dbReference>
<gene>
    <name evidence="8" type="ORF">BP5796_12855</name>
</gene>
<feature type="transmembrane region" description="Helical" evidence="6">
    <location>
        <begin position="332"/>
        <end position="357"/>
    </location>
</feature>
<comment type="caution">
    <text evidence="8">The sequence shown here is derived from an EMBL/GenBank/DDBJ whole genome shotgun (WGS) entry which is preliminary data.</text>
</comment>
<sequence>MSVQPSASEKQDVGTVDQSPSSPTSPCNEVRHDHPYHGSGTAADPFVVEFLPDDHRNPMNFSQPRKWLITSIGIMSVFAITLTSSAYASSATEIRAEFNCSSELFALGVSLYVLGFAVGPALWAPLSELYGRKILFVVTHTLVVAFVGASAGCHSMASLLVLRFLSGTFGASPLTNSGGVIADLFVTRKRGLWMAIFSLAPFMGPSLGPVMGGFITITVGWRWVQGVCCIFIGVVWIVGVVVMPETYGPAVLQKRAKQLSHETGKVYISVLEKHSSHIKPAQVFSKALRRPWVLLFTEPIVLIASTYMSIIYGTMYMFLAAFPIVYEQDRGWNAGIGGLAFIGLAIGMVLGVSYNILDDHLRYSKLHHAATPESRLPPGMIGAFALPIGMFAFAWTNYTDIHWSVSIILAAPFGFGAALVFLCCLSYLLDAYTIYAASVIAAGSMLRSLFAAAFPLFTTQMYQNLGIHWASSVPAFLTVLCLPFPFVMHKYGDKIRLKCKYSKEAATVMARLQANSVPRSKDTLDTV</sequence>
<dbReference type="Pfam" id="PF07690">
    <property type="entry name" value="MFS_1"/>
    <property type="match status" value="1"/>
</dbReference>
<dbReference type="EMBL" id="PDLN01000024">
    <property type="protein sequence ID" value="RDW56788.1"/>
    <property type="molecule type" value="Genomic_DNA"/>
</dbReference>
<feature type="transmembrane region" description="Helical" evidence="6">
    <location>
        <begin position="104"/>
        <end position="123"/>
    </location>
</feature>
<evidence type="ECO:0000313" key="8">
    <source>
        <dbReference type="EMBL" id="RDW56788.1"/>
    </source>
</evidence>